<evidence type="ECO:0000313" key="2">
    <source>
        <dbReference type="Proteomes" id="UP000309997"/>
    </source>
</evidence>
<protein>
    <submittedName>
        <fullName evidence="1">Uncharacterized protein</fullName>
    </submittedName>
</protein>
<dbReference type="EMBL" id="RCHU02000014">
    <property type="protein sequence ID" value="KAL3572656.1"/>
    <property type="molecule type" value="Genomic_DNA"/>
</dbReference>
<name>A0ACC4B2S3_POPAL</name>
<accession>A0ACC4B2S3</accession>
<proteinExistence type="predicted"/>
<sequence length="367" mass="39841">MDTKRTLQRSVLALTDETLISVSRVVNAARGDANDGVERCDPQVITQASSLSKLPAEPSSVDIVVSICSSIEFPGDLLVKEIFRVLKPGGTILIYNSQQSVIGETDKTISGLQRKLLLAGFSEVEALQPKSVGLSNAIHSFGVKAKKPSWNIGSSFALKKSIKSSVKVQIDDDSDLIDEDSLLTEEDLKKPRPPLVGDCEVGSTRKACKNCTCGRAEAEETVKLGLTTDQLNNPQSACGSCGLGDAFRCSTCPYKGLPPFKLGEKTFEDAAFGQTQLMKAFVSVGNDPCILYQFKWSFVNSRTHSSLKRYPIQTVPKLKLNLAPNSITTVYAQGVPLLARHLYSTRRATVLMTTKQLFTSSNTSCHQ</sequence>
<gene>
    <name evidence="1" type="ORF">D5086_026560</name>
</gene>
<keyword evidence="2" id="KW-1185">Reference proteome</keyword>
<reference evidence="1 2" key="1">
    <citation type="journal article" date="2024" name="Plant Biotechnol. J.">
        <title>Genome and CRISPR/Cas9 system of a widespread forest tree (Populus alba) in the world.</title>
        <authorList>
            <person name="Liu Y.J."/>
            <person name="Jiang P.F."/>
            <person name="Han X.M."/>
            <person name="Li X.Y."/>
            <person name="Wang H.M."/>
            <person name="Wang Y.J."/>
            <person name="Wang X.X."/>
            <person name="Zeng Q.Y."/>
        </authorList>
    </citation>
    <scope>NUCLEOTIDE SEQUENCE [LARGE SCALE GENOMIC DNA]</scope>
    <source>
        <strain evidence="2">cv. PAL-ZL1</strain>
    </source>
</reference>
<organism evidence="1 2">
    <name type="scientific">Populus alba</name>
    <name type="common">White poplar</name>
    <dbReference type="NCBI Taxonomy" id="43335"/>
    <lineage>
        <taxon>Eukaryota</taxon>
        <taxon>Viridiplantae</taxon>
        <taxon>Streptophyta</taxon>
        <taxon>Embryophyta</taxon>
        <taxon>Tracheophyta</taxon>
        <taxon>Spermatophyta</taxon>
        <taxon>Magnoliopsida</taxon>
        <taxon>eudicotyledons</taxon>
        <taxon>Gunneridae</taxon>
        <taxon>Pentapetalae</taxon>
        <taxon>rosids</taxon>
        <taxon>fabids</taxon>
        <taxon>Malpighiales</taxon>
        <taxon>Salicaceae</taxon>
        <taxon>Saliceae</taxon>
        <taxon>Populus</taxon>
    </lineage>
</organism>
<dbReference type="Proteomes" id="UP000309997">
    <property type="component" value="Unassembled WGS sequence"/>
</dbReference>
<comment type="caution">
    <text evidence="1">The sequence shown here is derived from an EMBL/GenBank/DDBJ whole genome shotgun (WGS) entry which is preliminary data.</text>
</comment>
<evidence type="ECO:0000313" key="1">
    <source>
        <dbReference type="EMBL" id="KAL3572656.1"/>
    </source>
</evidence>